<keyword evidence="3" id="KW-1185">Reference proteome</keyword>
<protein>
    <submittedName>
        <fullName evidence="2">Uncharacterized protein</fullName>
    </submittedName>
</protein>
<sequence length="566" mass="63267">MDERPEQLTTLGRIFQSTRGASVRILWCEGKGIQALWNEKAQTNQNMARPTMQPLRSPHRQGINTQGHKRRVESSLSEVEDNRQNHSSKKRKLDHPDIPPPRFWDDLSRIPLTRNAIRELNRRNRFSRDSQRYISPQHTSVAVSTVQRFARQGGPDLSNIRGCRLPIQSYDRMSSSQSSLGRRKRGSQSPIKRASQFPSKSNATPNTTSTRSTGPYDRAFQQHLVDHRIFPDGYEYPDGTLPPEPENMDEILLAMAQPRPSLSPSRFSNDDFRRFKRADTHAFKEREITTTVIPIIEGTVPDIKCVAGEIPFTNLDHLTDGTLVPGNPDLYYGARPEQLDRRIRRELSGQIVPSTQSDLPIAPNFFLEAKGPDGTLSVACRQSYYDGALGARGIHSLQSHGIPDPQYDNKAYTISSVYHGGQLKMYSSHPIPPCSPEDKPGCVTTHIKSWALTGDADSFRQGATAYRNARDWTKQARDEAIKLANQRLVGKQHVSSPSGDLHSIPASEASGEGTTITSQETILKPSSNVSLPCDSDTSADELALDGSFWQPAKRAKSKSRSPRKKK</sequence>
<evidence type="ECO:0000256" key="1">
    <source>
        <dbReference type="SAM" id="MobiDB-lite"/>
    </source>
</evidence>
<gene>
    <name evidence="2" type="ORF">MAC_08958</name>
</gene>
<evidence type="ECO:0000313" key="3">
    <source>
        <dbReference type="Proteomes" id="UP000002499"/>
    </source>
</evidence>
<dbReference type="InParanoid" id="E9EGG0"/>
<feature type="region of interest" description="Disordered" evidence="1">
    <location>
        <begin position="152"/>
        <end position="216"/>
    </location>
</feature>
<dbReference type="OMA" id="EGKHRAR"/>
<dbReference type="HOGENOM" id="CLU_023878_1_1_1"/>
<name>E9EGG0_METAQ</name>
<feature type="region of interest" description="Disordered" evidence="1">
    <location>
        <begin position="49"/>
        <end position="104"/>
    </location>
</feature>
<dbReference type="AlphaFoldDB" id="E9EGG0"/>
<feature type="region of interest" description="Disordered" evidence="1">
    <location>
        <begin position="489"/>
        <end position="566"/>
    </location>
</feature>
<organism evidence="3">
    <name type="scientific">Metarhizium acridum (strain CQMa 102)</name>
    <dbReference type="NCBI Taxonomy" id="655827"/>
    <lineage>
        <taxon>Eukaryota</taxon>
        <taxon>Fungi</taxon>
        <taxon>Dikarya</taxon>
        <taxon>Ascomycota</taxon>
        <taxon>Pezizomycotina</taxon>
        <taxon>Sordariomycetes</taxon>
        <taxon>Hypocreomycetidae</taxon>
        <taxon>Hypocreales</taxon>
        <taxon>Clavicipitaceae</taxon>
        <taxon>Metarhizium</taxon>
    </lineage>
</organism>
<dbReference type="OrthoDB" id="4938159at2759"/>
<feature type="compositionally biased region" description="Polar residues" evidence="1">
    <location>
        <begin position="512"/>
        <end position="530"/>
    </location>
</feature>
<accession>E9EGG0</accession>
<evidence type="ECO:0000313" key="2">
    <source>
        <dbReference type="EMBL" id="EFY85026.1"/>
    </source>
</evidence>
<dbReference type="Proteomes" id="UP000002499">
    <property type="component" value="Unassembled WGS sequence"/>
</dbReference>
<feature type="compositionally biased region" description="Polar residues" evidence="1">
    <location>
        <begin position="196"/>
        <end position="213"/>
    </location>
</feature>
<proteinExistence type="predicted"/>
<dbReference type="eggNOG" id="ENOG502SJYB">
    <property type="taxonomic scope" value="Eukaryota"/>
</dbReference>
<reference evidence="2 3" key="1">
    <citation type="journal article" date="2011" name="PLoS Genet.">
        <title>Genome sequencing and comparative transcriptomics of the model entomopathogenic fungi Metarhizium anisopliae and M. acridum.</title>
        <authorList>
            <person name="Gao Q."/>
            <person name="Jin K."/>
            <person name="Ying S.H."/>
            <person name="Zhang Y."/>
            <person name="Xiao G."/>
            <person name="Shang Y."/>
            <person name="Duan Z."/>
            <person name="Hu X."/>
            <person name="Xie X.Q."/>
            <person name="Zhou G."/>
            <person name="Peng G."/>
            <person name="Luo Z."/>
            <person name="Huang W."/>
            <person name="Wang B."/>
            <person name="Fang W."/>
            <person name="Wang S."/>
            <person name="Zhong Y."/>
            <person name="Ma L.J."/>
            <person name="St Leger R.J."/>
            <person name="Zhao G.P."/>
            <person name="Pei Y."/>
            <person name="Feng M.G."/>
            <person name="Xia Y."/>
            <person name="Wang C."/>
        </authorList>
    </citation>
    <scope>NUCLEOTIDE SEQUENCE [LARGE SCALE GENOMIC DNA]</scope>
    <source>
        <strain evidence="2 3">CQMa 102</strain>
    </source>
</reference>
<feature type="compositionally biased region" description="Basic residues" evidence="1">
    <location>
        <begin position="553"/>
        <end position="566"/>
    </location>
</feature>
<dbReference type="EMBL" id="GL698594">
    <property type="protein sequence ID" value="EFY85026.1"/>
    <property type="molecule type" value="Genomic_DNA"/>
</dbReference>